<dbReference type="PIRSF" id="PIRSF035652">
    <property type="entry name" value="CHP02436"/>
    <property type="match status" value="1"/>
</dbReference>
<dbReference type="PANTHER" id="PTHR38471:SF2">
    <property type="entry name" value="FOUR HELIX BUNDLE PROTEIN"/>
    <property type="match status" value="1"/>
</dbReference>
<gene>
    <name evidence="1" type="ORF">KEM10_09715</name>
</gene>
<accession>A0ABS5JUP2</accession>
<evidence type="ECO:0000313" key="1">
    <source>
        <dbReference type="EMBL" id="MBS2098558.1"/>
    </source>
</evidence>
<dbReference type="NCBIfam" id="TIGR02436">
    <property type="entry name" value="four helix bundle protein"/>
    <property type="match status" value="1"/>
</dbReference>
<evidence type="ECO:0000313" key="2">
    <source>
        <dbReference type="Proteomes" id="UP000708576"/>
    </source>
</evidence>
<dbReference type="Proteomes" id="UP000708576">
    <property type="component" value="Unassembled WGS sequence"/>
</dbReference>
<organism evidence="1 2">
    <name type="scientific">Carboxylicivirga linearis</name>
    <dbReference type="NCBI Taxonomy" id="1628157"/>
    <lineage>
        <taxon>Bacteria</taxon>
        <taxon>Pseudomonadati</taxon>
        <taxon>Bacteroidota</taxon>
        <taxon>Bacteroidia</taxon>
        <taxon>Marinilabiliales</taxon>
        <taxon>Marinilabiliaceae</taxon>
        <taxon>Carboxylicivirga</taxon>
    </lineage>
</organism>
<name>A0ABS5JUP2_9BACT</name>
<proteinExistence type="predicted"/>
<sequence length="115" mass="13103">MNKEELKKRTKQFAVSIIKLASKLPDSYLAQHIKKQIIRSATSVAANYRAACLAQSRASYIAKLSIVIEEADETEFWLELIEENNLLPDIKSIKQEAHELASIFIVTRKSLMLKK</sequence>
<keyword evidence="2" id="KW-1185">Reference proteome</keyword>
<dbReference type="SUPFAM" id="SSF158446">
    <property type="entry name" value="IVS-encoded protein-like"/>
    <property type="match status" value="1"/>
</dbReference>
<dbReference type="InterPro" id="IPR036583">
    <property type="entry name" value="23S_rRNA_IVS_sf"/>
</dbReference>
<dbReference type="Gene3D" id="1.20.1440.60">
    <property type="entry name" value="23S rRNA-intervening sequence"/>
    <property type="match status" value="1"/>
</dbReference>
<reference evidence="1 2" key="1">
    <citation type="journal article" date="2015" name="Int. J. Syst. Evol. Microbiol.">
        <title>Carboxylicivirga linearis sp. nov., isolated from a sea cucumber culture pond.</title>
        <authorList>
            <person name="Wang F.Q."/>
            <person name="Zhou Y.X."/>
            <person name="Lin X.Z."/>
            <person name="Chen G.J."/>
            <person name="Du Z.J."/>
        </authorList>
    </citation>
    <scope>NUCLEOTIDE SEQUENCE [LARGE SCALE GENOMIC DNA]</scope>
    <source>
        <strain evidence="1 2">FB218</strain>
    </source>
</reference>
<protein>
    <submittedName>
        <fullName evidence="1">Four helix bundle protein</fullName>
    </submittedName>
</protein>
<dbReference type="EMBL" id="JAGUCO010000005">
    <property type="protein sequence ID" value="MBS2098558.1"/>
    <property type="molecule type" value="Genomic_DNA"/>
</dbReference>
<comment type="caution">
    <text evidence="1">The sequence shown here is derived from an EMBL/GenBank/DDBJ whole genome shotgun (WGS) entry which is preliminary data.</text>
</comment>
<dbReference type="RefSeq" id="WP_212215794.1">
    <property type="nucleotide sequence ID" value="NZ_JAGUCO010000005.1"/>
</dbReference>
<dbReference type="PANTHER" id="PTHR38471">
    <property type="entry name" value="FOUR HELIX BUNDLE PROTEIN"/>
    <property type="match status" value="1"/>
</dbReference>
<dbReference type="Pfam" id="PF05635">
    <property type="entry name" value="23S_rRNA_IVP"/>
    <property type="match status" value="1"/>
</dbReference>
<dbReference type="InterPro" id="IPR012657">
    <property type="entry name" value="23S_rRNA-intervening_sequence"/>
</dbReference>